<dbReference type="SUPFAM" id="SSF53850">
    <property type="entry name" value="Periplasmic binding protein-like II"/>
    <property type="match status" value="1"/>
</dbReference>
<dbReference type="PANTHER" id="PTHR30126">
    <property type="entry name" value="HTH-TYPE TRANSCRIPTIONAL REGULATOR"/>
    <property type="match status" value="1"/>
</dbReference>
<protein>
    <submittedName>
        <fullName evidence="5">HTH-type transcriptional regulator cbl</fullName>
    </submittedName>
</protein>
<name>A0A2T3QIV1_PHODM</name>
<dbReference type="CDD" id="cd05466">
    <property type="entry name" value="PBP2_LTTR_substrate"/>
    <property type="match status" value="1"/>
</dbReference>
<evidence type="ECO:0000313" key="6">
    <source>
        <dbReference type="Proteomes" id="UP000251647"/>
    </source>
</evidence>
<dbReference type="SUPFAM" id="SSF46785">
    <property type="entry name" value="Winged helix' DNA-binding domain"/>
    <property type="match status" value="1"/>
</dbReference>
<dbReference type="Pfam" id="PF00126">
    <property type="entry name" value="HTH_1"/>
    <property type="match status" value="1"/>
</dbReference>
<keyword evidence="3" id="KW-0238">DNA-binding</keyword>
<dbReference type="PROSITE" id="PS50931">
    <property type="entry name" value="HTH_LYSR"/>
    <property type="match status" value="1"/>
</dbReference>
<dbReference type="PANTHER" id="PTHR30126:SF91">
    <property type="entry name" value="LYSR FAMILY TRANSCRIPTIONAL REGULATOR"/>
    <property type="match status" value="1"/>
</dbReference>
<dbReference type="GO" id="GO:0003700">
    <property type="term" value="F:DNA-binding transcription factor activity"/>
    <property type="evidence" value="ECO:0007669"/>
    <property type="project" value="InterPro"/>
</dbReference>
<dbReference type="Proteomes" id="UP000251647">
    <property type="component" value="Unassembled WGS sequence"/>
</dbReference>
<dbReference type="EMBL" id="UATL01000005">
    <property type="protein sequence ID" value="SPY44149.1"/>
    <property type="molecule type" value="Genomic_DNA"/>
</dbReference>
<keyword evidence="4" id="KW-0804">Transcription</keyword>
<dbReference type="FunFam" id="1.10.10.10:FF:000001">
    <property type="entry name" value="LysR family transcriptional regulator"/>
    <property type="match status" value="1"/>
</dbReference>
<gene>
    <name evidence="5" type="primary">cbl</name>
    <name evidence="5" type="ORF">NCTC11647_03086</name>
</gene>
<dbReference type="Pfam" id="PF03466">
    <property type="entry name" value="LysR_substrate"/>
    <property type="match status" value="1"/>
</dbReference>
<dbReference type="OrthoDB" id="196624at2"/>
<evidence type="ECO:0000313" key="5">
    <source>
        <dbReference type="EMBL" id="SPY44149.1"/>
    </source>
</evidence>
<dbReference type="InterPro" id="IPR005119">
    <property type="entry name" value="LysR_subst-bd"/>
</dbReference>
<evidence type="ECO:0000256" key="1">
    <source>
        <dbReference type="ARBA" id="ARBA00009437"/>
    </source>
</evidence>
<organism evidence="5 6">
    <name type="scientific">Photobacterium damselae</name>
    <dbReference type="NCBI Taxonomy" id="38293"/>
    <lineage>
        <taxon>Bacteria</taxon>
        <taxon>Pseudomonadati</taxon>
        <taxon>Pseudomonadota</taxon>
        <taxon>Gammaproteobacteria</taxon>
        <taxon>Vibrionales</taxon>
        <taxon>Vibrionaceae</taxon>
        <taxon>Photobacterium</taxon>
    </lineage>
</organism>
<dbReference type="Gene3D" id="1.10.10.10">
    <property type="entry name" value="Winged helix-like DNA-binding domain superfamily/Winged helix DNA-binding domain"/>
    <property type="match status" value="1"/>
</dbReference>
<dbReference type="InterPro" id="IPR000847">
    <property type="entry name" value="LysR_HTH_N"/>
</dbReference>
<dbReference type="Gene3D" id="3.40.190.290">
    <property type="match status" value="1"/>
</dbReference>
<dbReference type="InterPro" id="IPR036390">
    <property type="entry name" value="WH_DNA-bd_sf"/>
</dbReference>
<comment type="similarity">
    <text evidence="1">Belongs to the LysR transcriptional regulatory family.</text>
</comment>
<proteinExistence type="inferred from homology"/>
<dbReference type="PRINTS" id="PR00039">
    <property type="entry name" value="HTHLYSR"/>
</dbReference>
<dbReference type="RefSeq" id="WP_005305990.1">
    <property type="nucleotide sequence ID" value="NZ_PYOG01000014.1"/>
</dbReference>
<dbReference type="GO" id="GO:0000976">
    <property type="term" value="F:transcription cis-regulatory region binding"/>
    <property type="evidence" value="ECO:0007669"/>
    <property type="project" value="TreeGrafter"/>
</dbReference>
<evidence type="ECO:0000256" key="4">
    <source>
        <dbReference type="ARBA" id="ARBA00023163"/>
    </source>
</evidence>
<reference evidence="5 6" key="1">
    <citation type="submission" date="2018-06" db="EMBL/GenBank/DDBJ databases">
        <authorList>
            <consortium name="Pathogen Informatics"/>
            <person name="Doyle S."/>
        </authorList>
    </citation>
    <scope>NUCLEOTIDE SEQUENCE [LARGE SCALE GENOMIC DNA]</scope>
    <source>
        <strain evidence="5 6">NCTC11647</strain>
    </source>
</reference>
<sequence>MNWTIDQLIAFVSAVEAGSFSAAARRLGKAQSRVSTAIAHLEADLGIELFDRSGRLPILTETGQQLYEDAKGILQQCERLQAKAGHATQGQEIALTIAIDEAVPVVTFEDFFTQLASQFPDLKLTIINGSQDDIALWVDEGRADVGMMFYLNELPSRLEFTLINDFKQTLVVAKEHPLAMYPIPTIEQLNQYRQLVIRDRIGNRSETPISSRHWHIDSYYHITALVLRNIGWALIPEHVARAEWYIDDLVELSTDNIFDSLWVEMGIVKRRDKAKGPVMVWIYQQIRALFDS</sequence>
<dbReference type="InterPro" id="IPR036388">
    <property type="entry name" value="WH-like_DNA-bd_sf"/>
</dbReference>
<accession>A0A2T3QIV1</accession>
<evidence type="ECO:0000256" key="3">
    <source>
        <dbReference type="ARBA" id="ARBA00023125"/>
    </source>
</evidence>
<keyword evidence="2" id="KW-0805">Transcription regulation</keyword>
<evidence type="ECO:0000256" key="2">
    <source>
        <dbReference type="ARBA" id="ARBA00023015"/>
    </source>
</evidence>
<dbReference type="AlphaFoldDB" id="A0A2T3QIV1"/>